<sequence length="116" mass="12584">MNYLSPRGFAGNIPSFRAKSRTSLNRSPFTLSGTDARPLGSKSATSSSTVTFVIPPRDLMDSFARSFISSRQPHSISFARKTCFKCSFSPVSSSLRINSSLAASSFFLQSGRACWA</sequence>
<accession>A0A6S9C4Z6</accession>
<name>A0A6S9C4Z6_9STRA</name>
<proteinExistence type="predicted"/>
<dbReference type="EMBL" id="HBNS01013971">
    <property type="protein sequence ID" value="CAE4600210.1"/>
    <property type="molecule type" value="Transcribed_RNA"/>
</dbReference>
<organism evidence="2">
    <name type="scientific">Ditylum brightwellii</name>
    <dbReference type="NCBI Taxonomy" id="49249"/>
    <lineage>
        <taxon>Eukaryota</taxon>
        <taxon>Sar</taxon>
        <taxon>Stramenopiles</taxon>
        <taxon>Ochrophyta</taxon>
        <taxon>Bacillariophyta</taxon>
        <taxon>Mediophyceae</taxon>
        <taxon>Lithodesmiophycidae</taxon>
        <taxon>Lithodesmiales</taxon>
        <taxon>Lithodesmiaceae</taxon>
        <taxon>Ditylum</taxon>
    </lineage>
</organism>
<evidence type="ECO:0000256" key="1">
    <source>
        <dbReference type="SAM" id="MobiDB-lite"/>
    </source>
</evidence>
<evidence type="ECO:0000313" key="2">
    <source>
        <dbReference type="EMBL" id="CAE4600210.1"/>
    </source>
</evidence>
<gene>
    <name evidence="2" type="ORF">DBRI00130_LOCUS11234</name>
</gene>
<dbReference type="AlphaFoldDB" id="A0A6S9C4Z6"/>
<feature type="region of interest" description="Disordered" evidence="1">
    <location>
        <begin position="25"/>
        <end position="44"/>
    </location>
</feature>
<reference evidence="2" key="1">
    <citation type="submission" date="2021-01" db="EMBL/GenBank/DDBJ databases">
        <authorList>
            <person name="Corre E."/>
            <person name="Pelletier E."/>
            <person name="Niang G."/>
            <person name="Scheremetjew M."/>
            <person name="Finn R."/>
            <person name="Kale V."/>
            <person name="Holt S."/>
            <person name="Cochrane G."/>
            <person name="Meng A."/>
            <person name="Brown T."/>
            <person name="Cohen L."/>
        </authorList>
    </citation>
    <scope>NUCLEOTIDE SEQUENCE</scope>
    <source>
        <strain evidence="2">GSO104</strain>
    </source>
</reference>
<protein>
    <submittedName>
        <fullName evidence="2">Uncharacterized protein</fullName>
    </submittedName>
</protein>